<dbReference type="EMBL" id="KE504156">
    <property type="protein sequence ID" value="EPS99454.1"/>
    <property type="molecule type" value="Genomic_DNA"/>
</dbReference>
<evidence type="ECO:0000313" key="1">
    <source>
        <dbReference type="EMBL" id="EPS99454.1"/>
    </source>
</evidence>
<protein>
    <submittedName>
        <fullName evidence="1">Uncharacterized protein</fullName>
    </submittedName>
</protein>
<name>S8FMC3_FOMSC</name>
<sequence length="86" mass="9637">MKVSFSMQSTHQPRLILAPSVARRGECDTQQHSALLSVEAQYFEAVCITSSPFGGLVMCIRGYDKNTYTRIRPRRATLSRDSAVSR</sequence>
<accession>S8FMC3</accession>
<proteinExistence type="predicted"/>
<keyword evidence="2" id="KW-1185">Reference proteome</keyword>
<evidence type="ECO:0000313" key="2">
    <source>
        <dbReference type="Proteomes" id="UP000015241"/>
    </source>
</evidence>
<reference evidence="1 2" key="1">
    <citation type="journal article" date="2012" name="Science">
        <title>The Paleozoic origin of enzymatic lignin decomposition reconstructed from 31 fungal genomes.</title>
        <authorList>
            <person name="Floudas D."/>
            <person name="Binder M."/>
            <person name="Riley R."/>
            <person name="Barry K."/>
            <person name="Blanchette R.A."/>
            <person name="Henrissat B."/>
            <person name="Martinez A.T."/>
            <person name="Otillar R."/>
            <person name="Spatafora J.W."/>
            <person name="Yadav J.S."/>
            <person name="Aerts A."/>
            <person name="Benoit I."/>
            <person name="Boyd A."/>
            <person name="Carlson A."/>
            <person name="Copeland A."/>
            <person name="Coutinho P.M."/>
            <person name="de Vries R.P."/>
            <person name="Ferreira P."/>
            <person name="Findley K."/>
            <person name="Foster B."/>
            <person name="Gaskell J."/>
            <person name="Glotzer D."/>
            <person name="Gorecki P."/>
            <person name="Heitman J."/>
            <person name="Hesse C."/>
            <person name="Hori C."/>
            <person name="Igarashi K."/>
            <person name="Jurgens J.A."/>
            <person name="Kallen N."/>
            <person name="Kersten P."/>
            <person name="Kohler A."/>
            <person name="Kuees U."/>
            <person name="Kumar T.K.A."/>
            <person name="Kuo A."/>
            <person name="LaButti K."/>
            <person name="Larrondo L.F."/>
            <person name="Lindquist E."/>
            <person name="Ling A."/>
            <person name="Lombard V."/>
            <person name="Lucas S."/>
            <person name="Lundell T."/>
            <person name="Martin R."/>
            <person name="McLaughlin D.J."/>
            <person name="Morgenstern I."/>
            <person name="Morin E."/>
            <person name="Murat C."/>
            <person name="Nagy L.G."/>
            <person name="Nolan M."/>
            <person name="Ohm R.A."/>
            <person name="Patyshakuliyeva A."/>
            <person name="Rokas A."/>
            <person name="Ruiz-Duenas F.J."/>
            <person name="Sabat G."/>
            <person name="Salamov A."/>
            <person name="Samejima M."/>
            <person name="Schmutz J."/>
            <person name="Slot J.C."/>
            <person name="St John F."/>
            <person name="Stenlid J."/>
            <person name="Sun H."/>
            <person name="Sun S."/>
            <person name="Syed K."/>
            <person name="Tsang A."/>
            <person name="Wiebenga A."/>
            <person name="Young D."/>
            <person name="Pisabarro A."/>
            <person name="Eastwood D.C."/>
            <person name="Martin F."/>
            <person name="Cullen D."/>
            <person name="Grigoriev I.V."/>
            <person name="Hibbett D.S."/>
        </authorList>
    </citation>
    <scope>NUCLEOTIDE SEQUENCE</scope>
    <source>
        <strain evidence="2">FP-58527</strain>
    </source>
</reference>
<dbReference type="HOGENOM" id="CLU_2497923_0_0_1"/>
<dbReference type="Proteomes" id="UP000015241">
    <property type="component" value="Unassembled WGS sequence"/>
</dbReference>
<dbReference type="InParanoid" id="S8FMC3"/>
<organism evidence="1 2">
    <name type="scientific">Fomitopsis schrenkii</name>
    <name type="common">Brown rot fungus</name>
    <dbReference type="NCBI Taxonomy" id="2126942"/>
    <lineage>
        <taxon>Eukaryota</taxon>
        <taxon>Fungi</taxon>
        <taxon>Dikarya</taxon>
        <taxon>Basidiomycota</taxon>
        <taxon>Agaricomycotina</taxon>
        <taxon>Agaricomycetes</taxon>
        <taxon>Polyporales</taxon>
        <taxon>Fomitopsis</taxon>
    </lineage>
</organism>
<dbReference type="AlphaFoldDB" id="S8FMC3"/>
<gene>
    <name evidence="1" type="ORF">FOMPIDRAFT_1050490</name>
</gene>